<evidence type="ECO:0000313" key="5">
    <source>
        <dbReference type="Proteomes" id="UP001163687"/>
    </source>
</evidence>
<dbReference type="NCBIfam" id="TIGR00641">
    <property type="entry name" value="acid_CoA_mut_N"/>
    <property type="match status" value="1"/>
</dbReference>
<dbReference type="Pfam" id="PF01642">
    <property type="entry name" value="MM_CoA_mutase"/>
    <property type="match status" value="1"/>
</dbReference>
<dbReference type="PANTHER" id="PTHR48101:SF1">
    <property type="entry name" value="METHYLMALONYL-COA MUTASE, LARGE SUBUNIT"/>
    <property type="match status" value="1"/>
</dbReference>
<feature type="domain" description="Methylmalonyl-CoA mutase alpha/beta chain catalytic" evidence="3">
    <location>
        <begin position="36"/>
        <end position="549"/>
    </location>
</feature>
<feature type="region of interest" description="Disordered" evidence="2">
    <location>
        <begin position="1"/>
        <end position="41"/>
    </location>
</feature>
<name>A0AA35G664_9FIRM</name>
<dbReference type="GO" id="GO:0031419">
    <property type="term" value="F:cobalamin binding"/>
    <property type="evidence" value="ECO:0007669"/>
    <property type="project" value="InterPro"/>
</dbReference>
<accession>A0AA35G664</accession>
<keyword evidence="1" id="KW-0413">Isomerase</keyword>
<dbReference type="AlphaFoldDB" id="A0AA35G664"/>
<protein>
    <submittedName>
        <fullName evidence="4">Methylmalonyl-CoA mutase</fullName>
    </submittedName>
</protein>
<proteinExistence type="predicted"/>
<organism evidence="4 5">
    <name type="scientific">Caldinitratiruptor microaerophilus</name>
    <dbReference type="NCBI Taxonomy" id="671077"/>
    <lineage>
        <taxon>Bacteria</taxon>
        <taxon>Bacillati</taxon>
        <taxon>Bacillota</taxon>
        <taxon>Clostridia</taxon>
        <taxon>Eubacteriales</taxon>
        <taxon>Symbiobacteriaceae</taxon>
        <taxon>Caldinitratiruptor</taxon>
    </lineage>
</organism>
<dbReference type="InterPro" id="IPR006099">
    <property type="entry name" value="MeMalonylCoA_mutase_a/b_cat"/>
</dbReference>
<dbReference type="PANTHER" id="PTHR48101">
    <property type="entry name" value="METHYLMALONYL-COA MUTASE, MITOCHONDRIAL-RELATED"/>
    <property type="match status" value="1"/>
</dbReference>
<dbReference type="Proteomes" id="UP001163687">
    <property type="component" value="Chromosome"/>
</dbReference>
<evidence type="ECO:0000259" key="3">
    <source>
        <dbReference type="Pfam" id="PF01642"/>
    </source>
</evidence>
<evidence type="ECO:0000256" key="2">
    <source>
        <dbReference type="SAM" id="MobiDB-lite"/>
    </source>
</evidence>
<dbReference type="KEGG" id="cmic:caldi_18710"/>
<dbReference type="RefSeq" id="WP_264841477.1">
    <property type="nucleotide sequence ID" value="NZ_AP025628.1"/>
</dbReference>
<gene>
    <name evidence="4" type="ORF">caldi_18710</name>
</gene>
<evidence type="ECO:0000256" key="1">
    <source>
        <dbReference type="ARBA" id="ARBA00023235"/>
    </source>
</evidence>
<feature type="compositionally biased region" description="Basic and acidic residues" evidence="2">
    <location>
        <begin position="1"/>
        <end position="32"/>
    </location>
</feature>
<dbReference type="InterPro" id="IPR016176">
    <property type="entry name" value="Cbl-dep_enz_cat"/>
</dbReference>
<dbReference type="Gene3D" id="3.20.20.240">
    <property type="entry name" value="Methylmalonyl-CoA mutase"/>
    <property type="match status" value="1"/>
</dbReference>
<keyword evidence="5" id="KW-1185">Reference proteome</keyword>
<reference evidence="4" key="1">
    <citation type="submission" date="2022-03" db="EMBL/GenBank/DDBJ databases">
        <title>Complete genome sequence of Caldinitratiruptor microaerophilus.</title>
        <authorList>
            <person name="Mukaiyama R."/>
            <person name="Nishiyama T."/>
            <person name="Ueda K."/>
        </authorList>
    </citation>
    <scope>NUCLEOTIDE SEQUENCE</scope>
    <source>
        <strain evidence="4">JCM 16183</strain>
    </source>
</reference>
<sequence length="556" mass="62497">MAGEHDDIRRQKERWERETVGKALRRSPERQEQFATQSGLPVERLYTPADVPVDYLRDLGFPGEYPFTRGVQPTMYRGRHWTMRQYAGFGSAEETNRRFHYLLEQGQTGLSVAFDLPTQIGYDSDSPWAEGEVGKVGVAIDSLLDMEILLDGIPLDRVTTSMTINAPASVLLAMYAAVAEKQGVPLDRIGGTVQNDILKEYAARGTYIFPPRPSMRLITDIFAWCAENIPNWNTISISGYHIREAGSTAVQEVAFTLANGIAYVQAALERGLDVDTFAPRLSFFFNAHNDFFEEIAKFRAARRLWARIMRERFGAKDPRSWMLRFHTQTGGSTLTAQQPENNIVRVTVQALAAILGGTQSLHTNSFDEALALPTEKSVRIALRTQQILAYESGVTETIDPLAGSYYVEHLTNEIERQARAYIDRIDAMGGAVAAIEAGFVQREIQEAAYRYQREVESGQRVVVGVNRFQINEPPPEDLLKVDPAVAERQKEKLERVRRSRDAAVVHTRLEALRRAAEGDDNLMPPIFEAVKAYCTLGEICDTLRSVFGEYRPPETI</sequence>
<dbReference type="InterPro" id="IPR006098">
    <property type="entry name" value="MMCoA_mutase_a_cat"/>
</dbReference>
<dbReference type="EMBL" id="AP025628">
    <property type="protein sequence ID" value="BDG60781.1"/>
    <property type="molecule type" value="Genomic_DNA"/>
</dbReference>
<dbReference type="SUPFAM" id="SSF51703">
    <property type="entry name" value="Cobalamin (vitamin B12)-dependent enzymes"/>
    <property type="match status" value="1"/>
</dbReference>
<dbReference type="GO" id="GO:0004494">
    <property type="term" value="F:methylmalonyl-CoA mutase activity"/>
    <property type="evidence" value="ECO:0007669"/>
    <property type="project" value="InterPro"/>
</dbReference>
<evidence type="ECO:0000313" key="4">
    <source>
        <dbReference type="EMBL" id="BDG60781.1"/>
    </source>
</evidence>
<dbReference type="CDD" id="cd03680">
    <property type="entry name" value="MM_CoA_mutase_ICM_like"/>
    <property type="match status" value="1"/>
</dbReference>